<accession>E5Y7D5</accession>
<evidence type="ECO:0000256" key="10">
    <source>
        <dbReference type="ARBA" id="ARBA00029774"/>
    </source>
</evidence>
<dbReference type="HOGENOM" id="CLU_031397_3_1_7"/>
<keyword evidence="5" id="KW-0808">Transferase</keyword>
<reference evidence="13 14" key="1">
    <citation type="submission" date="2010-10" db="EMBL/GenBank/DDBJ databases">
        <authorList>
            <consortium name="The Broad Institute Genome Sequencing Platform"/>
            <person name="Ward D."/>
            <person name="Earl A."/>
            <person name="Feldgarden M."/>
            <person name="Young S.K."/>
            <person name="Gargeya S."/>
            <person name="Zeng Q."/>
            <person name="Alvarado L."/>
            <person name="Berlin A."/>
            <person name="Bochicchio J."/>
            <person name="Chapman S.B."/>
            <person name="Chen Z."/>
            <person name="Freedman E."/>
            <person name="Gellesch M."/>
            <person name="Goldberg J."/>
            <person name="Griggs A."/>
            <person name="Gujja S."/>
            <person name="Heilman E."/>
            <person name="Heiman D."/>
            <person name="Howarth C."/>
            <person name="Mehta T."/>
            <person name="Neiman D."/>
            <person name="Pearson M."/>
            <person name="Roberts A."/>
            <person name="Saif S."/>
            <person name="Shea T."/>
            <person name="Shenoy N."/>
            <person name="Sisk P."/>
            <person name="Stolte C."/>
            <person name="Sykes S."/>
            <person name="White J."/>
            <person name="Yandava C."/>
            <person name="Allen-Vercoe E."/>
            <person name="Sibley C."/>
            <person name="Ambrose C.E."/>
            <person name="Strauss J."/>
            <person name="Daigneault M."/>
            <person name="Haas B."/>
            <person name="Nusbaum C."/>
            <person name="Birren B."/>
        </authorList>
    </citation>
    <scope>NUCLEOTIDE SEQUENCE [LARGE SCALE GENOMIC DNA]</scope>
    <source>
        <strain evidence="13 14">3_1_6</strain>
    </source>
</reference>
<dbReference type="eggNOG" id="COG0009">
    <property type="taxonomic scope" value="Bacteria"/>
</dbReference>
<keyword evidence="14" id="KW-1185">Reference proteome</keyword>
<dbReference type="InterPro" id="IPR017945">
    <property type="entry name" value="DHBP_synth_RibB-like_a/b_dom"/>
</dbReference>
<proteinExistence type="inferred from homology"/>
<evidence type="ECO:0000256" key="6">
    <source>
        <dbReference type="ARBA" id="ARBA00022694"/>
    </source>
</evidence>
<evidence type="ECO:0000256" key="8">
    <source>
        <dbReference type="ARBA" id="ARBA00022741"/>
    </source>
</evidence>
<dbReference type="Gene3D" id="3.90.870.10">
    <property type="entry name" value="DHBP synthase"/>
    <property type="match status" value="1"/>
</dbReference>
<evidence type="ECO:0000256" key="1">
    <source>
        <dbReference type="ARBA" id="ARBA00004496"/>
    </source>
</evidence>
<dbReference type="PANTHER" id="PTHR17490:SF16">
    <property type="entry name" value="THREONYLCARBAMOYL-AMP SYNTHASE"/>
    <property type="match status" value="1"/>
</dbReference>
<comment type="subcellular location">
    <subcellularLocation>
        <location evidence="1">Cytoplasm</location>
    </subcellularLocation>
</comment>
<dbReference type="RefSeq" id="WP_005027898.1">
    <property type="nucleotide sequence ID" value="NZ_KE150238.1"/>
</dbReference>
<gene>
    <name evidence="13" type="ORF">HMPREF0179_02100</name>
</gene>
<reference evidence="13 14" key="2">
    <citation type="submission" date="2013-04" db="EMBL/GenBank/DDBJ databases">
        <title>The Genome Sequence of Bilophila wadsworthia 3_1_6.</title>
        <authorList>
            <consortium name="The Broad Institute Genomics Platform"/>
            <person name="Earl A."/>
            <person name="Ward D."/>
            <person name="Feldgarden M."/>
            <person name="Gevers D."/>
            <person name="Sibley C."/>
            <person name="Strauss J."/>
            <person name="Allen-Vercoe E."/>
            <person name="Walker B."/>
            <person name="Young S."/>
            <person name="Zeng Q."/>
            <person name="Gargeya S."/>
            <person name="Fitzgerald M."/>
            <person name="Haas B."/>
            <person name="Abouelleil A."/>
            <person name="Allen A.W."/>
            <person name="Alvarado L."/>
            <person name="Arachchi H.M."/>
            <person name="Berlin A.M."/>
            <person name="Chapman S.B."/>
            <person name="Gainer-Dewar J."/>
            <person name="Goldberg J."/>
            <person name="Griggs A."/>
            <person name="Gujja S."/>
            <person name="Hansen M."/>
            <person name="Howarth C."/>
            <person name="Imamovic A."/>
            <person name="Ireland A."/>
            <person name="Larimer J."/>
            <person name="McCowan C."/>
            <person name="Murphy C."/>
            <person name="Pearson M."/>
            <person name="Poon T.W."/>
            <person name="Priest M."/>
            <person name="Roberts A."/>
            <person name="Saif S."/>
            <person name="Shea T."/>
            <person name="Sisk P."/>
            <person name="Sykes S."/>
            <person name="Wortman J."/>
            <person name="Nusbaum C."/>
            <person name="Birren B."/>
        </authorList>
    </citation>
    <scope>NUCLEOTIDE SEQUENCE [LARGE SCALE GENOMIC DNA]</scope>
    <source>
        <strain evidence="13 14">3_1_6</strain>
    </source>
</reference>
<keyword evidence="7" id="KW-0548">Nucleotidyltransferase</keyword>
<name>E5Y7D5_BILW3</name>
<evidence type="ECO:0000259" key="12">
    <source>
        <dbReference type="PROSITE" id="PS51163"/>
    </source>
</evidence>
<sequence>MASSQASGVNTPPYVDFKRAVELMLDGHPVIFPTETFFALGSRALDADATARVYRAKHRSTVRPLPLILGDWEQLDMIAKVHDELMPLLKRFWPGPLSVIFPARLRVPDILTGGTGRVAVRLSSHPVARALAQAVGEPITSSSANISGNPAVVSVNQLDEELIASVMGILDEPPVPAGGLPSTLVERMEDGRLRLLRAGAVTSAQIAEAGFEVVEEE</sequence>
<comment type="catalytic activity">
    <reaction evidence="11">
        <text>L-threonine + hydrogencarbonate + ATP = L-threonylcarbamoyladenylate + diphosphate + H2O</text>
        <dbReference type="Rhea" id="RHEA:36407"/>
        <dbReference type="ChEBI" id="CHEBI:15377"/>
        <dbReference type="ChEBI" id="CHEBI:17544"/>
        <dbReference type="ChEBI" id="CHEBI:30616"/>
        <dbReference type="ChEBI" id="CHEBI:33019"/>
        <dbReference type="ChEBI" id="CHEBI:57926"/>
        <dbReference type="ChEBI" id="CHEBI:73682"/>
        <dbReference type="EC" id="2.7.7.87"/>
    </reaction>
</comment>
<dbReference type="SUPFAM" id="SSF55821">
    <property type="entry name" value="YrdC/RibB"/>
    <property type="match status" value="1"/>
</dbReference>
<feature type="domain" description="YrdC-like" evidence="12">
    <location>
        <begin position="14"/>
        <end position="201"/>
    </location>
</feature>
<keyword evidence="4" id="KW-0963">Cytoplasm</keyword>
<dbReference type="GO" id="GO:0061710">
    <property type="term" value="F:L-threonylcarbamoyladenylate synthase"/>
    <property type="evidence" value="ECO:0007669"/>
    <property type="project" value="UniProtKB-EC"/>
</dbReference>
<keyword evidence="8" id="KW-0547">Nucleotide-binding</keyword>
<evidence type="ECO:0000256" key="7">
    <source>
        <dbReference type="ARBA" id="ARBA00022695"/>
    </source>
</evidence>
<dbReference type="Pfam" id="PF01300">
    <property type="entry name" value="Sua5_yciO_yrdC"/>
    <property type="match status" value="1"/>
</dbReference>
<comment type="caution">
    <text evidence="13">The sequence shown here is derived from an EMBL/GenBank/DDBJ whole genome shotgun (WGS) entry which is preliminary data.</text>
</comment>
<comment type="similarity">
    <text evidence="2">Belongs to the SUA5 family.</text>
</comment>
<dbReference type="PANTHER" id="PTHR17490">
    <property type="entry name" value="SUA5"/>
    <property type="match status" value="1"/>
</dbReference>
<dbReference type="GO" id="GO:0008033">
    <property type="term" value="P:tRNA processing"/>
    <property type="evidence" value="ECO:0007669"/>
    <property type="project" value="UniProtKB-KW"/>
</dbReference>
<dbReference type="InterPro" id="IPR050156">
    <property type="entry name" value="TC-AMP_synthase_SUA5"/>
</dbReference>
<dbReference type="STRING" id="563192.HMPREF0179_02100"/>
<evidence type="ECO:0000256" key="4">
    <source>
        <dbReference type="ARBA" id="ARBA00022490"/>
    </source>
</evidence>
<dbReference type="OrthoDB" id="9814580at2"/>
<organism evidence="13 14">
    <name type="scientific">Bilophila wadsworthia (strain 3_1_6)</name>
    <dbReference type="NCBI Taxonomy" id="563192"/>
    <lineage>
        <taxon>Bacteria</taxon>
        <taxon>Pseudomonadati</taxon>
        <taxon>Thermodesulfobacteriota</taxon>
        <taxon>Desulfovibrionia</taxon>
        <taxon>Desulfovibrionales</taxon>
        <taxon>Desulfovibrionaceae</taxon>
        <taxon>Bilophila</taxon>
    </lineage>
</organism>
<dbReference type="GeneID" id="78085241"/>
<dbReference type="NCBIfam" id="TIGR00057">
    <property type="entry name" value="L-threonylcarbamoyladenylate synthase"/>
    <property type="match status" value="1"/>
</dbReference>
<evidence type="ECO:0000313" key="13">
    <source>
        <dbReference type="EMBL" id="EFV44085.1"/>
    </source>
</evidence>
<dbReference type="GO" id="GO:0006450">
    <property type="term" value="P:regulation of translational fidelity"/>
    <property type="evidence" value="ECO:0007669"/>
    <property type="project" value="TreeGrafter"/>
</dbReference>
<protein>
    <recommendedName>
        <fullName evidence="10">L-threonylcarbamoyladenylate synthase</fullName>
        <ecNumber evidence="3">2.7.7.87</ecNumber>
    </recommendedName>
    <alternativeName>
        <fullName evidence="10">L-threonylcarbamoyladenylate synthase</fullName>
    </alternativeName>
</protein>
<dbReference type="GO" id="GO:0005524">
    <property type="term" value="F:ATP binding"/>
    <property type="evidence" value="ECO:0007669"/>
    <property type="project" value="UniProtKB-KW"/>
</dbReference>
<keyword evidence="6" id="KW-0819">tRNA processing</keyword>
<dbReference type="InterPro" id="IPR006070">
    <property type="entry name" value="Sua5-like_dom"/>
</dbReference>
<dbReference type="PROSITE" id="PS51163">
    <property type="entry name" value="YRDC"/>
    <property type="match status" value="1"/>
</dbReference>
<dbReference type="EC" id="2.7.7.87" evidence="3"/>
<evidence type="ECO:0000256" key="3">
    <source>
        <dbReference type="ARBA" id="ARBA00012584"/>
    </source>
</evidence>
<dbReference type="GO" id="GO:0003725">
    <property type="term" value="F:double-stranded RNA binding"/>
    <property type="evidence" value="ECO:0007669"/>
    <property type="project" value="InterPro"/>
</dbReference>
<evidence type="ECO:0000313" key="14">
    <source>
        <dbReference type="Proteomes" id="UP000006034"/>
    </source>
</evidence>
<dbReference type="GO" id="GO:0000049">
    <property type="term" value="F:tRNA binding"/>
    <property type="evidence" value="ECO:0007669"/>
    <property type="project" value="TreeGrafter"/>
</dbReference>
<dbReference type="Proteomes" id="UP000006034">
    <property type="component" value="Unassembled WGS sequence"/>
</dbReference>
<dbReference type="GO" id="GO:0005737">
    <property type="term" value="C:cytoplasm"/>
    <property type="evidence" value="ECO:0007669"/>
    <property type="project" value="UniProtKB-SubCell"/>
</dbReference>
<evidence type="ECO:0000256" key="9">
    <source>
        <dbReference type="ARBA" id="ARBA00022840"/>
    </source>
</evidence>
<evidence type="ECO:0000256" key="2">
    <source>
        <dbReference type="ARBA" id="ARBA00007663"/>
    </source>
</evidence>
<dbReference type="AlphaFoldDB" id="E5Y7D5"/>
<dbReference type="EMBL" id="ADCP02000001">
    <property type="protein sequence ID" value="EFV44085.1"/>
    <property type="molecule type" value="Genomic_DNA"/>
</dbReference>
<evidence type="ECO:0000256" key="5">
    <source>
        <dbReference type="ARBA" id="ARBA00022679"/>
    </source>
</evidence>
<evidence type="ECO:0000256" key="11">
    <source>
        <dbReference type="ARBA" id="ARBA00048366"/>
    </source>
</evidence>
<keyword evidence="9" id="KW-0067">ATP-binding</keyword>